<dbReference type="Proteomes" id="UP000746751">
    <property type="component" value="Unassembled WGS sequence"/>
</dbReference>
<feature type="transmembrane region" description="Helical" evidence="5">
    <location>
        <begin position="12"/>
        <end position="29"/>
    </location>
</feature>
<organism evidence="6 7">
    <name type="scientific">Collinsella ihumii</name>
    <dbReference type="NCBI Taxonomy" id="1720204"/>
    <lineage>
        <taxon>Bacteria</taxon>
        <taxon>Bacillati</taxon>
        <taxon>Actinomycetota</taxon>
        <taxon>Coriobacteriia</taxon>
        <taxon>Coriobacteriales</taxon>
        <taxon>Coriobacteriaceae</taxon>
        <taxon>Collinsella</taxon>
    </lineage>
</organism>
<proteinExistence type="predicted"/>
<keyword evidence="3 5" id="KW-1133">Transmembrane helix</keyword>
<evidence type="ECO:0000256" key="2">
    <source>
        <dbReference type="ARBA" id="ARBA00022692"/>
    </source>
</evidence>
<sequence>MHVRYNPFSDFHPAVVVVYLVCAAGFAMAASQPVYAALSYAGAGACACCVRGIRVGLRQIGWTIPVVGVVAVANFLFVDRGAHVLFSLFGRAFTAEALFFGVCTGIMLASVLLWMTTCLACIDSAAATEMLGGIAPTVALMVTQTMRLIPQLVSRGRTVEAVAQATPAIAPRTTRERAASHLRTSSVLMGWALEDSLVRADAMRARGYACGARRTAYRQSRVRKADAGLIAATCALAAVNVPLVAIACSQYAFYPTPPQLVLWWGYIPFAALMLVPVVLSIRGWWLWRTL</sequence>
<dbReference type="CDD" id="cd16914">
    <property type="entry name" value="EcfT"/>
    <property type="match status" value="1"/>
</dbReference>
<feature type="transmembrane region" description="Helical" evidence="5">
    <location>
        <begin position="227"/>
        <end position="254"/>
    </location>
</feature>
<evidence type="ECO:0000256" key="1">
    <source>
        <dbReference type="ARBA" id="ARBA00004141"/>
    </source>
</evidence>
<comment type="caution">
    <text evidence="6">The sequence shown here is derived from an EMBL/GenBank/DDBJ whole genome shotgun (WGS) entry which is preliminary data.</text>
</comment>
<dbReference type="EMBL" id="DYVF01000037">
    <property type="protein sequence ID" value="HJG30783.1"/>
    <property type="molecule type" value="Genomic_DNA"/>
</dbReference>
<dbReference type="InterPro" id="IPR003339">
    <property type="entry name" value="ABC/ECF_trnsptr_transmembrane"/>
</dbReference>
<feature type="transmembrane region" description="Helical" evidence="5">
    <location>
        <begin position="98"/>
        <end position="122"/>
    </location>
</feature>
<protein>
    <submittedName>
        <fullName evidence="6">Energy-coupling factor transporter transmembrane protein EcfT</fullName>
    </submittedName>
</protein>
<evidence type="ECO:0000313" key="7">
    <source>
        <dbReference type="Proteomes" id="UP000746751"/>
    </source>
</evidence>
<evidence type="ECO:0000256" key="4">
    <source>
        <dbReference type="ARBA" id="ARBA00023136"/>
    </source>
</evidence>
<comment type="subcellular location">
    <subcellularLocation>
        <location evidence="1">Membrane</location>
        <topology evidence="1">Multi-pass membrane protein</topology>
    </subcellularLocation>
</comment>
<feature type="transmembrane region" description="Helical" evidence="5">
    <location>
        <begin position="266"/>
        <end position="287"/>
    </location>
</feature>
<keyword evidence="4 5" id="KW-0472">Membrane</keyword>
<name>A0A921IQE3_9ACTN</name>
<dbReference type="GO" id="GO:0005886">
    <property type="term" value="C:plasma membrane"/>
    <property type="evidence" value="ECO:0007669"/>
    <property type="project" value="UniProtKB-ARBA"/>
</dbReference>
<accession>A0A921IQE3</accession>
<reference evidence="6" key="2">
    <citation type="submission" date="2021-09" db="EMBL/GenBank/DDBJ databases">
        <authorList>
            <person name="Gilroy R."/>
        </authorList>
    </citation>
    <scope>NUCLEOTIDE SEQUENCE</scope>
    <source>
        <strain evidence="6">ChiGjej2B2-7701</strain>
    </source>
</reference>
<feature type="transmembrane region" description="Helical" evidence="5">
    <location>
        <begin position="35"/>
        <end position="53"/>
    </location>
</feature>
<evidence type="ECO:0000256" key="3">
    <source>
        <dbReference type="ARBA" id="ARBA00022989"/>
    </source>
</evidence>
<evidence type="ECO:0000256" key="5">
    <source>
        <dbReference type="SAM" id="Phobius"/>
    </source>
</evidence>
<keyword evidence="2 5" id="KW-0812">Transmembrane</keyword>
<gene>
    <name evidence="6" type="ORF">K8U80_05240</name>
</gene>
<dbReference type="AlphaFoldDB" id="A0A921IQE3"/>
<feature type="transmembrane region" description="Helical" evidence="5">
    <location>
        <begin position="60"/>
        <end position="78"/>
    </location>
</feature>
<evidence type="ECO:0000313" key="6">
    <source>
        <dbReference type="EMBL" id="HJG30783.1"/>
    </source>
</evidence>
<reference evidence="6" key="1">
    <citation type="journal article" date="2021" name="PeerJ">
        <title>Extensive microbial diversity within the chicken gut microbiome revealed by metagenomics and culture.</title>
        <authorList>
            <person name="Gilroy R."/>
            <person name="Ravi A."/>
            <person name="Getino M."/>
            <person name="Pursley I."/>
            <person name="Horton D.L."/>
            <person name="Alikhan N.F."/>
            <person name="Baker D."/>
            <person name="Gharbi K."/>
            <person name="Hall N."/>
            <person name="Watson M."/>
            <person name="Adriaenssens E.M."/>
            <person name="Foster-Nyarko E."/>
            <person name="Jarju S."/>
            <person name="Secka A."/>
            <person name="Antonio M."/>
            <person name="Oren A."/>
            <person name="Chaudhuri R.R."/>
            <person name="La Ragione R."/>
            <person name="Hildebrand F."/>
            <person name="Pallen M.J."/>
        </authorList>
    </citation>
    <scope>NUCLEOTIDE SEQUENCE</scope>
    <source>
        <strain evidence="6">ChiGjej2B2-7701</strain>
    </source>
</reference>